<dbReference type="GO" id="GO:0032511">
    <property type="term" value="P:late endosome to vacuole transport via multivesicular body sorting pathway"/>
    <property type="evidence" value="ECO:0007669"/>
    <property type="project" value="TreeGrafter"/>
</dbReference>
<protein>
    <submittedName>
        <fullName evidence="7">ARAD1B19602p</fullName>
    </submittedName>
</protein>
<reference evidence="7" key="1">
    <citation type="submission" date="2014-02" db="EMBL/GenBank/DDBJ databases">
        <authorList>
            <person name="Genoscope - CEA"/>
        </authorList>
    </citation>
    <scope>NUCLEOTIDE SEQUENCE</scope>
    <source>
        <strain evidence="7">LS3</strain>
    </source>
</reference>
<dbReference type="PANTHER" id="PTHR12050">
    <property type="entry name" value="LEPTIN RECEPTOR-RELATED"/>
    <property type="match status" value="1"/>
</dbReference>
<reference evidence="7" key="2">
    <citation type="submission" date="2014-06" db="EMBL/GenBank/DDBJ databases">
        <title>The complete genome of Blastobotrys (Arxula) adeninivorans LS3 - a yeast of biotechnological interest.</title>
        <authorList>
            <person name="Kunze G."/>
            <person name="Gaillardin C."/>
            <person name="Czernicka M."/>
            <person name="Durrens P."/>
            <person name="Martin T."/>
            <person name="Boer E."/>
            <person name="Gabaldon T."/>
            <person name="Cruz J."/>
            <person name="Talla E."/>
            <person name="Marck C."/>
            <person name="Goffeau A."/>
            <person name="Barbe V."/>
            <person name="Baret P."/>
            <person name="Baronian K."/>
            <person name="Beier S."/>
            <person name="Bleykasten C."/>
            <person name="Bode R."/>
            <person name="Casaregola S."/>
            <person name="Despons L."/>
            <person name="Fairhead C."/>
            <person name="Giersberg M."/>
            <person name="Gierski P."/>
            <person name="Hahnel U."/>
            <person name="Hartmann A."/>
            <person name="Jankowska D."/>
            <person name="Jubin C."/>
            <person name="Jung P."/>
            <person name="Lafontaine I."/>
            <person name="Leh-Louis V."/>
            <person name="Lemaire M."/>
            <person name="Marcet-Houben M."/>
            <person name="Mascher M."/>
            <person name="Morel G."/>
            <person name="Richard G.-F."/>
            <person name="Riechen J."/>
            <person name="Sacerdot C."/>
            <person name="Sarkar A."/>
            <person name="Savel G."/>
            <person name="Schacherer J."/>
            <person name="Sherman D."/>
            <person name="Straub M.-L."/>
            <person name="Stein N."/>
            <person name="Thierry A."/>
            <person name="Trautwein-Schult A."/>
            <person name="Westhof E."/>
            <person name="Worch S."/>
            <person name="Dujon B."/>
            <person name="Souciet J.-L."/>
            <person name="Wincker P."/>
            <person name="Scholz U."/>
            <person name="Neuveglise N."/>
        </authorList>
    </citation>
    <scope>NUCLEOTIDE SEQUENCE</scope>
    <source>
        <strain evidence="7">LS3</strain>
    </source>
</reference>
<evidence type="ECO:0000256" key="2">
    <source>
        <dbReference type="ARBA" id="ARBA00005645"/>
    </source>
</evidence>
<feature type="transmembrane region" description="Helical" evidence="6">
    <location>
        <begin position="37"/>
        <end position="57"/>
    </location>
</feature>
<accession>A0A060T725</accession>
<feature type="transmembrane region" description="Helical" evidence="6">
    <location>
        <begin position="69"/>
        <end position="91"/>
    </location>
</feature>
<dbReference type="Pfam" id="PF04133">
    <property type="entry name" value="Vps55"/>
    <property type="match status" value="1"/>
</dbReference>
<evidence type="ECO:0000256" key="4">
    <source>
        <dbReference type="ARBA" id="ARBA00022989"/>
    </source>
</evidence>
<keyword evidence="4 6" id="KW-1133">Transmembrane helix</keyword>
<dbReference type="PhylomeDB" id="A0A060T725"/>
<dbReference type="AlphaFoldDB" id="A0A060T725"/>
<comment type="subcellular location">
    <subcellularLocation>
        <location evidence="1">Membrane</location>
        <topology evidence="1">Multi-pass membrane protein</topology>
    </subcellularLocation>
</comment>
<organism evidence="7">
    <name type="scientific">Blastobotrys adeninivorans</name>
    <name type="common">Yeast</name>
    <name type="synonym">Arxula adeninivorans</name>
    <dbReference type="NCBI Taxonomy" id="409370"/>
    <lineage>
        <taxon>Eukaryota</taxon>
        <taxon>Fungi</taxon>
        <taxon>Dikarya</taxon>
        <taxon>Ascomycota</taxon>
        <taxon>Saccharomycotina</taxon>
        <taxon>Dipodascomycetes</taxon>
        <taxon>Dipodascales</taxon>
        <taxon>Trichomonascaceae</taxon>
        <taxon>Blastobotrys</taxon>
    </lineage>
</organism>
<dbReference type="GO" id="GO:0034424">
    <property type="term" value="C:Vps55/Vps68 complex"/>
    <property type="evidence" value="ECO:0007669"/>
    <property type="project" value="TreeGrafter"/>
</dbReference>
<dbReference type="InterPro" id="IPR007262">
    <property type="entry name" value="Vps55/LEPROT"/>
</dbReference>
<proteinExistence type="inferred from homology"/>
<sequence length="129" mass="13830">MALSPLSKIISLSSVLALGFLLIVLSCALFNNWLPLIVVALFLIAPLPNAICGRYGSGDDFMSENSNTVVDFGRFCTGFLVFSGLALPVVLGHNHLIGMAAMIMSLSGGLLVYLTIVTFGAFFHEQEEF</sequence>
<evidence type="ECO:0000256" key="3">
    <source>
        <dbReference type="ARBA" id="ARBA00022692"/>
    </source>
</evidence>
<comment type="similarity">
    <text evidence="2">Belongs to the OB-RGRP/VPS55 family.</text>
</comment>
<evidence type="ECO:0000313" key="7">
    <source>
        <dbReference type="EMBL" id="CDP36728.1"/>
    </source>
</evidence>
<keyword evidence="3 6" id="KW-0812">Transmembrane</keyword>
<gene>
    <name evidence="7" type="ORF">GNLVRS02_ARAD1B19602g</name>
</gene>
<dbReference type="PANTHER" id="PTHR12050:SF0">
    <property type="entry name" value="RH04491P"/>
    <property type="match status" value="1"/>
</dbReference>
<name>A0A060T725_BLAAD</name>
<feature type="transmembrane region" description="Helical" evidence="6">
    <location>
        <begin position="97"/>
        <end position="123"/>
    </location>
</feature>
<evidence type="ECO:0000256" key="1">
    <source>
        <dbReference type="ARBA" id="ARBA00004141"/>
    </source>
</evidence>
<keyword evidence="5 6" id="KW-0472">Membrane</keyword>
<dbReference type="EMBL" id="HG937692">
    <property type="protein sequence ID" value="CDP36728.1"/>
    <property type="molecule type" value="Genomic_DNA"/>
</dbReference>
<evidence type="ECO:0000256" key="6">
    <source>
        <dbReference type="SAM" id="Phobius"/>
    </source>
</evidence>
<evidence type="ECO:0000256" key="5">
    <source>
        <dbReference type="ARBA" id="ARBA00023136"/>
    </source>
</evidence>
<feature type="transmembrane region" description="Helical" evidence="6">
    <location>
        <begin position="12"/>
        <end position="31"/>
    </location>
</feature>